<evidence type="ECO:0000256" key="1">
    <source>
        <dbReference type="SAM" id="MobiDB-lite"/>
    </source>
</evidence>
<protein>
    <submittedName>
        <fullName evidence="2">Uncharacterized protein</fullName>
    </submittedName>
</protein>
<feature type="region of interest" description="Disordered" evidence="1">
    <location>
        <begin position="1"/>
        <end position="21"/>
    </location>
</feature>
<dbReference type="Proteomes" id="UP001162483">
    <property type="component" value="Unassembled WGS sequence"/>
</dbReference>
<feature type="non-terminal residue" evidence="2">
    <location>
        <position position="81"/>
    </location>
</feature>
<proteinExistence type="predicted"/>
<keyword evidence="3" id="KW-1185">Reference proteome</keyword>
<evidence type="ECO:0000313" key="2">
    <source>
        <dbReference type="EMBL" id="CAI9588470.1"/>
    </source>
</evidence>
<evidence type="ECO:0000313" key="3">
    <source>
        <dbReference type="Proteomes" id="UP001162483"/>
    </source>
</evidence>
<dbReference type="EMBL" id="CATNWA010015956">
    <property type="protein sequence ID" value="CAI9588470.1"/>
    <property type="molecule type" value="Genomic_DNA"/>
</dbReference>
<name>A0ABN9EUH2_9NEOB</name>
<accession>A0ABN9EUH2</accession>
<comment type="caution">
    <text evidence="2">The sequence shown here is derived from an EMBL/GenBank/DDBJ whole genome shotgun (WGS) entry which is preliminary data.</text>
</comment>
<feature type="compositionally biased region" description="Polar residues" evidence="1">
    <location>
        <begin position="1"/>
        <end position="11"/>
    </location>
</feature>
<reference evidence="2" key="1">
    <citation type="submission" date="2023-05" db="EMBL/GenBank/DDBJ databases">
        <authorList>
            <person name="Stuckert A."/>
        </authorList>
    </citation>
    <scope>NUCLEOTIDE SEQUENCE</scope>
</reference>
<organism evidence="2 3">
    <name type="scientific">Staurois parvus</name>
    <dbReference type="NCBI Taxonomy" id="386267"/>
    <lineage>
        <taxon>Eukaryota</taxon>
        <taxon>Metazoa</taxon>
        <taxon>Chordata</taxon>
        <taxon>Craniata</taxon>
        <taxon>Vertebrata</taxon>
        <taxon>Euteleostomi</taxon>
        <taxon>Amphibia</taxon>
        <taxon>Batrachia</taxon>
        <taxon>Anura</taxon>
        <taxon>Neobatrachia</taxon>
        <taxon>Ranoidea</taxon>
        <taxon>Ranidae</taxon>
        <taxon>Staurois</taxon>
    </lineage>
</organism>
<gene>
    <name evidence="2" type="ORF">SPARVUS_LOCUS10753081</name>
</gene>
<sequence length="81" mass="8947">MQLDTTATQPPSGRPLSHDRAGQRMLKHNILAQKSPTVCRVNMFPPKEPPNLGRGLQIAQSNSGVESFSLEWVSMAEQLHP</sequence>